<keyword evidence="7" id="KW-1185">Reference proteome</keyword>
<proteinExistence type="inferred from homology"/>
<dbReference type="GO" id="GO:0005783">
    <property type="term" value="C:endoplasmic reticulum"/>
    <property type="evidence" value="ECO:0007669"/>
    <property type="project" value="TreeGrafter"/>
</dbReference>
<gene>
    <name evidence="6" type="primary">Contig1154.g1253</name>
    <name evidence="6" type="ORF">STYLEM_8884</name>
</gene>
<protein>
    <submittedName>
        <fullName evidence="6">Thioredoxin domain-containing protein</fullName>
    </submittedName>
</protein>
<dbReference type="PANTHER" id="PTHR45672:SF11">
    <property type="entry name" value="PROTEIN DISULFIDE-ISOMERASE C17H9.14C"/>
    <property type="match status" value="1"/>
</dbReference>
<keyword evidence="4" id="KW-0732">Signal</keyword>
<feature type="signal peptide" evidence="4">
    <location>
        <begin position="1"/>
        <end position="26"/>
    </location>
</feature>
<dbReference type="InterPro" id="IPR013766">
    <property type="entry name" value="Thioredoxin_domain"/>
</dbReference>
<dbReference type="InterPro" id="IPR017937">
    <property type="entry name" value="Thioredoxin_CS"/>
</dbReference>
<dbReference type="InterPro" id="IPR036249">
    <property type="entry name" value="Thioredoxin-like_sf"/>
</dbReference>
<dbReference type="PROSITE" id="PS51352">
    <property type="entry name" value="THIOREDOXIN_2"/>
    <property type="match status" value="1"/>
</dbReference>
<dbReference type="SUPFAM" id="SSF52833">
    <property type="entry name" value="Thioredoxin-like"/>
    <property type="match status" value="1"/>
</dbReference>
<dbReference type="Gene3D" id="3.40.30.10">
    <property type="entry name" value="Glutaredoxin"/>
    <property type="match status" value="1"/>
</dbReference>
<evidence type="ECO:0000256" key="1">
    <source>
        <dbReference type="ARBA" id="ARBA00006347"/>
    </source>
</evidence>
<feature type="transmembrane region" description="Helical" evidence="3">
    <location>
        <begin position="257"/>
        <end position="277"/>
    </location>
</feature>
<dbReference type="AlphaFoldDB" id="A0A078AEJ8"/>
<keyword evidence="3" id="KW-0472">Membrane</keyword>
<evidence type="ECO:0000256" key="3">
    <source>
        <dbReference type="SAM" id="Phobius"/>
    </source>
</evidence>
<evidence type="ECO:0000313" key="6">
    <source>
        <dbReference type="EMBL" id="CDW79892.1"/>
    </source>
</evidence>
<dbReference type="PANTHER" id="PTHR45672">
    <property type="entry name" value="PROTEIN DISULFIDE-ISOMERASE C17H9.14C-RELATED"/>
    <property type="match status" value="1"/>
</dbReference>
<evidence type="ECO:0000259" key="5">
    <source>
        <dbReference type="PROSITE" id="PS51352"/>
    </source>
</evidence>
<sequence length="306" mass="35565">MKQSIILAHLMFSILSLLLLVKQSQAEIIPPNWWEKVNARSVSGWDDFKKITEVDHKDKIIFIDFYMQYCPWCFRLMDDFNRIVEDMTEWYGPEQVLFLKIDGPYNRDISFQFRVGGYPTIYSVLPNTNGAPHQQFSAFPRNYDNLKKWMLEIMGSTPMRPGQKLPSHEQEEQLRKLKQTIEETLNDQQIKQSETMSHAFIDILKQVGESSIKQSDKLNDLIKHYEAIVNTTTEILDQEEQNQKQQEGYLDSAFNNFLIGTIAGGISAFLIVIYLNLNTFASDQQKKKKVNPSLIRPQSDIQEKSA</sequence>
<reference evidence="6 7" key="1">
    <citation type="submission" date="2014-06" db="EMBL/GenBank/DDBJ databases">
        <authorList>
            <person name="Swart Estienne"/>
        </authorList>
    </citation>
    <scope>NUCLEOTIDE SEQUENCE [LARGE SCALE GENOMIC DNA]</scope>
    <source>
        <strain evidence="6 7">130c</strain>
    </source>
</reference>
<evidence type="ECO:0000256" key="2">
    <source>
        <dbReference type="SAM" id="Coils"/>
    </source>
</evidence>
<dbReference type="OrthoDB" id="2121326at2759"/>
<dbReference type="PROSITE" id="PS00194">
    <property type="entry name" value="THIOREDOXIN_1"/>
    <property type="match status" value="1"/>
</dbReference>
<accession>A0A078AEJ8</accession>
<dbReference type="EMBL" id="CCKQ01008436">
    <property type="protein sequence ID" value="CDW79892.1"/>
    <property type="molecule type" value="Genomic_DNA"/>
</dbReference>
<dbReference type="CDD" id="cd02961">
    <property type="entry name" value="PDI_a_family"/>
    <property type="match status" value="1"/>
</dbReference>
<keyword evidence="3" id="KW-1133">Transmembrane helix</keyword>
<dbReference type="Pfam" id="PF00085">
    <property type="entry name" value="Thioredoxin"/>
    <property type="match status" value="1"/>
</dbReference>
<dbReference type="Proteomes" id="UP000039865">
    <property type="component" value="Unassembled WGS sequence"/>
</dbReference>
<dbReference type="GO" id="GO:0003756">
    <property type="term" value="F:protein disulfide isomerase activity"/>
    <property type="evidence" value="ECO:0007669"/>
    <property type="project" value="TreeGrafter"/>
</dbReference>
<comment type="similarity">
    <text evidence="1">Belongs to the protein disulfide isomerase family.</text>
</comment>
<evidence type="ECO:0000256" key="4">
    <source>
        <dbReference type="SAM" id="SignalP"/>
    </source>
</evidence>
<feature type="chain" id="PRO_5001729456" evidence="4">
    <location>
        <begin position="27"/>
        <end position="306"/>
    </location>
</feature>
<name>A0A078AEJ8_STYLE</name>
<organism evidence="6 7">
    <name type="scientific">Stylonychia lemnae</name>
    <name type="common">Ciliate</name>
    <dbReference type="NCBI Taxonomy" id="5949"/>
    <lineage>
        <taxon>Eukaryota</taxon>
        <taxon>Sar</taxon>
        <taxon>Alveolata</taxon>
        <taxon>Ciliophora</taxon>
        <taxon>Intramacronucleata</taxon>
        <taxon>Spirotrichea</taxon>
        <taxon>Stichotrichia</taxon>
        <taxon>Sporadotrichida</taxon>
        <taxon>Oxytrichidae</taxon>
        <taxon>Stylonychinae</taxon>
        <taxon>Stylonychia</taxon>
    </lineage>
</organism>
<dbReference type="GO" id="GO:0006457">
    <property type="term" value="P:protein folding"/>
    <property type="evidence" value="ECO:0007669"/>
    <property type="project" value="TreeGrafter"/>
</dbReference>
<feature type="coiled-coil region" evidence="2">
    <location>
        <begin position="167"/>
        <end position="194"/>
    </location>
</feature>
<feature type="domain" description="Thioredoxin" evidence="5">
    <location>
        <begin position="23"/>
        <end position="155"/>
    </location>
</feature>
<evidence type="ECO:0000313" key="7">
    <source>
        <dbReference type="Proteomes" id="UP000039865"/>
    </source>
</evidence>
<keyword evidence="2" id="KW-0175">Coiled coil</keyword>
<dbReference type="InParanoid" id="A0A078AEJ8"/>
<dbReference type="InterPro" id="IPR051063">
    <property type="entry name" value="PDI"/>
</dbReference>
<keyword evidence="3" id="KW-0812">Transmembrane</keyword>